<dbReference type="Pfam" id="PF04542">
    <property type="entry name" value="Sigma70_r2"/>
    <property type="match status" value="1"/>
</dbReference>
<keyword evidence="4" id="KW-0804">Transcription</keyword>
<dbReference type="InterPro" id="IPR014327">
    <property type="entry name" value="RNA_pol_sigma70_bacteroid"/>
</dbReference>
<evidence type="ECO:0000256" key="2">
    <source>
        <dbReference type="ARBA" id="ARBA00023015"/>
    </source>
</evidence>
<dbReference type="InterPro" id="IPR013249">
    <property type="entry name" value="RNA_pol_sigma70_r4_t2"/>
</dbReference>
<dbReference type="InterPro" id="IPR014284">
    <property type="entry name" value="RNA_pol_sigma-70_dom"/>
</dbReference>
<feature type="domain" description="RNA polymerase sigma factor 70 region 4 type 2" evidence="6">
    <location>
        <begin position="123"/>
        <end position="175"/>
    </location>
</feature>
<dbReference type="Pfam" id="PF08281">
    <property type="entry name" value="Sigma70_r4_2"/>
    <property type="match status" value="1"/>
</dbReference>
<evidence type="ECO:0000259" key="6">
    <source>
        <dbReference type="Pfam" id="PF08281"/>
    </source>
</evidence>
<evidence type="ECO:0000256" key="3">
    <source>
        <dbReference type="ARBA" id="ARBA00023082"/>
    </source>
</evidence>
<dbReference type="InterPro" id="IPR039425">
    <property type="entry name" value="RNA_pol_sigma-70-like"/>
</dbReference>
<evidence type="ECO:0000256" key="1">
    <source>
        <dbReference type="ARBA" id="ARBA00010641"/>
    </source>
</evidence>
<comment type="similarity">
    <text evidence="1">Belongs to the sigma-70 factor family. ECF subfamily.</text>
</comment>
<dbReference type="NCBIfam" id="TIGR02985">
    <property type="entry name" value="Sig70_bacteroi1"/>
    <property type="match status" value="1"/>
</dbReference>
<dbReference type="EMBL" id="FNRA01000009">
    <property type="protein sequence ID" value="SEB04079.1"/>
    <property type="molecule type" value="Genomic_DNA"/>
</dbReference>
<dbReference type="GO" id="GO:0003677">
    <property type="term" value="F:DNA binding"/>
    <property type="evidence" value="ECO:0007669"/>
    <property type="project" value="InterPro"/>
</dbReference>
<dbReference type="NCBIfam" id="TIGR02937">
    <property type="entry name" value="sigma70-ECF"/>
    <property type="match status" value="1"/>
</dbReference>
<evidence type="ECO:0000313" key="8">
    <source>
        <dbReference type="Proteomes" id="UP000198850"/>
    </source>
</evidence>
<dbReference type="InterPro" id="IPR036388">
    <property type="entry name" value="WH-like_DNA-bd_sf"/>
</dbReference>
<keyword evidence="3" id="KW-0731">Sigma factor</keyword>
<reference evidence="7 8" key="1">
    <citation type="submission" date="2016-10" db="EMBL/GenBank/DDBJ databases">
        <authorList>
            <person name="de Groot N.N."/>
        </authorList>
    </citation>
    <scope>NUCLEOTIDE SEQUENCE [LARGE SCALE GENOMIC DNA]</scope>
    <source>
        <strain evidence="7 8">DSM 19033</strain>
    </source>
</reference>
<dbReference type="Gene3D" id="1.10.1740.10">
    <property type="match status" value="1"/>
</dbReference>
<gene>
    <name evidence="7" type="ORF">SAMN05443550_1099</name>
</gene>
<dbReference type="PANTHER" id="PTHR43133">
    <property type="entry name" value="RNA POLYMERASE ECF-TYPE SIGMA FACTO"/>
    <property type="match status" value="1"/>
</dbReference>
<dbReference type="RefSeq" id="WP_090558228.1">
    <property type="nucleotide sequence ID" value="NZ_FNRA01000009.1"/>
</dbReference>
<dbReference type="SUPFAM" id="SSF88659">
    <property type="entry name" value="Sigma3 and sigma4 domains of RNA polymerase sigma factors"/>
    <property type="match status" value="1"/>
</dbReference>
<dbReference type="Gene3D" id="1.10.10.10">
    <property type="entry name" value="Winged helix-like DNA-binding domain superfamily/Winged helix DNA-binding domain"/>
    <property type="match status" value="1"/>
</dbReference>
<keyword evidence="8" id="KW-1185">Reference proteome</keyword>
<dbReference type="InterPro" id="IPR013325">
    <property type="entry name" value="RNA_pol_sigma_r2"/>
</dbReference>
<dbReference type="GO" id="GO:0016987">
    <property type="term" value="F:sigma factor activity"/>
    <property type="evidence" value="ECO:0007669"/>
    <property type="project" value="UniProtKB-KW"/>
</dbReference>
<organism evidence="7 8">
    <name type="scientific">Pedobacter hartonius</name>
    <dbReference type="NCBI Taxonomy" id="425514"/>
    <lineage>
        <taxon>Bacteria</taxon>
        <taxon>Pseudomonadati</taxon>
        <taxon>Bacteroidota</taxon>
        <taxon>Sphingobacteriia</taxon>
        <taxon>Sphingobacteriales</taxon>
        <taxon>Sphingobacteriaceae</taxon>
        <taxon>Pedobacter</taxon>
    </lineage>
</organism>
<keyword evidence="2" id="KW-0805">Transcription regulation</keyword>
<dbReference type="OrthoDB" id="659948at2"/>
<evidence type="ECO:0000259" key="5">
    <source>
        <dbReference type="Pfam" id="PF04542"/>
    </source>
</evidence>
<protein>
    <submittedName>
        <fullName evidence="7">RNA polymerase sigma-70 factor, ECF subfamily</fullName>
    </submittedName>
</protein>
<name>A0A1H4G3B2_9SPHI</name>
<dbReference type="SUPFAM" id="SSF88946">
    <property type="entry name" value="Sigma2 domain of RNA polymerase sigma factors"/>
    <property type="match status" value="1"/>
</dbReference>
<evidence type="ECO:0000256" key="4">
    <source>
        <dbReference type="ARBA" id="ARBA00023163"/>
    </source>
</evidence>
<dbReference type="STRING" id="425514.SAMN05443550_1099"/>
<dbReference type="InterPro" id="IPR013324">
    <property type="entry name" value="RNA_pol_sigma_r3/r4-like"/>
</dbReference>
<evidence type="ECO:0000313" key="7">
    <source>
        <dbReference type="EMBL" id="SEB04079.1"/>
    </source>
</evidence>
<dbReference type="InterPro" id="IPR007627">
    <property type="entry name" value="RNA_pol_sigma70_r2"/>
</dbReference>
<dbReference type="AlphaFoldDB" id="A0A1H4G3B2"/>
<dbReference type="GO" id="GO:0006352">
    <property type="term" value="P:DNA-templated transcription initiation"/>
    <property type="evidence" value="ECO:0007669"/>
    <property type="project" value="InterPro"/>
</dbReference>
<accession>A0A1H4G3B2</accession>
<proteinExistence type="inferred from homology"/>
<feature type="domain" description="RNA polymerase sigma-70 region 2" evidence="5">
    <location>
        <begin position="26"/>
        <end position="92"/>
    </location>
</feature>
<dbReference type="Proteomes" id="UP000198850">
    <property type="component" value="Unassembled WGS sequence"/>
</dbReference>
<sequence>METDDFSLFELLRLTGENDHVAFRQLYERYMQTVYMMVKRRVPDVEEAKDITQEIFIHLWNKRNELALLRNFDTWLYAIIRNKVISAYRRNSVKLQGEQFLIQGIEKLDWDAEDQIIAKELDQKIDNILSGLPETTRNCYQLSKKEGKKINEIAGMLNLSERTVRNNISEALRRLRVNLNGHYPELLALIIMLHHKH</sequence>
<dbReference type="PANTHER" id="PTHR43133:SF46">
    <property type="entry name" value="RNA POLYMERASE SIGMA-70 FACTOR ECF SUBFAMILY"/>
    <property type="match status" value="1"/>
</dbReference>